<dbReference type="InterPro" id="IPR049012">
    <property type="entry name" value="Mutator_transp_dom"/>
</dbReference>
<feature type="domain" description="YqaJ viral recombinase" evidence="2">
    <location>
        <begin position="644"/>
        <end position="792"/>
    </location>
</feature>
<feature type="region of interest" description="Disordered" evidence="1">
    <location>
        <begin position="881"/>
        <end position="941"/>
    </location>
</feature>
<evidence type="ECO:0000313" key="4">
    <source>
        <dbReference type="EMBL" id="CAG9120552.1"/>
    </source>
</evidence>
<evidence type="ECO:0000259" key="3">
    <source>
        <dbReference type="Pfam" id="PF20700"/>
    </source>
</evidence>
<dbReference type="Proteomes" id="UP000653454">
    <property type="component" value="Unassembled WGS sequence"/>
</dbReference>
<organism evidence="4 5">
    <name type="scientific">Plutella xylostella</name>
    <name type="common">Diamondback moth</name>
    <name type="synonym">Plutella maculipennis</name>
    <dbReference type="NCBI Taxonomy" id="51655"/>
    <lineage>
        <taxon>Eukaryota</taxon>
        <taxon>Metazoa</taxon>
        <taxon>Ecdysozoa</taxon>
        <taxon>Arthropoda</taxon>
        <taxon>Hexapoda</taxon>
        <taxon>Insecta</taxon>
        <taxon>Pterygota</taxon>
        <taxon>Neoptera</taxon>
        <taxon>Endopterygota</taxon>
        <taxon>Lepidoptera</taxon>
        <taxon>Glossata</taxon>
        <taxon>Ditrysia</taxon>
        <taxon>Yponomeutoidea</taxon>
        <taxon>Plutellidae</taxon>
        <taxon>Plutella</taxon>
    </lineage>
</organism>
<dbReference type="SUPFAM" id="SSF52980">
    <property type="entry name" value="Restriction endonuclease-like"/>
    <property type="match status" value="1"/>
</dbReference>
<feature type="compositionally biased region" description="Polar residues" evidence="1">
    <location>
        <begin position="923"/>
        <end position="934"/>
    </location>
</feature>
<dbReference type="PANTHER" id="PTHR46609:SF8">
    <property type="entry name" value="YQAJ VIRAL RECOMBINASE DOMAIN-CONTAINING PROTEIN"/>
    <property type="match status" value="1"/>
</dbReference>
<evidence type="ECO:0000256" key="1">
    <source>
        <dbReference type="SAM" id="MobiDB-lite"/>
    </source>
</evidence>
<dbReference type="GO" id="GO:0006281">
    <property type="term" value="P:DNA repair"/>
    <property type="evidence" value="ECO:0007669"/>
    <property type="project" value="UniProtKB-ARBA"/>
</dbReference>
<dbReference type="PANTHER" id="PTHR46609">
    <property type="entry name" value="EXONUCLEASE, PHAGE-TYPE/RECB, C-TERMINAL DOMAIN-CONTAINING PROTEIN"/>
    <property type="match status" value="1"/>
</dbReference>
<comment type="caution">
    <text evidence="4">The sequence shown here is derived from an EMBL/GenBank/DDBJ whole genome shotgun (WGS) entry which is preliminary data.</text>
</comment>
<dbReference type="CDD" id="cd22343">
    <property type="entry name" value="PDDEXK_lambda_exonuclease-like"/>
    <property type="match status" value="1"/>
</dbReference>
<dbReference type="Gene3D" id="3.90.320.10">
    <property type="match status" value="1"/>
</dbReference>
<feature type="region of interest" description="Disordered" evidence="1">
    <location>
        <begin position="19"/>
        <end position="52"/>
    </location>
</feature>
<proteinExistence type="predicted"/>
<dbReference type="InterPro" id="IPR019080">
    <property type="entry name" value="YqaJ_viral_recombinase"/>
</dbReference>
<accession>A0A8S4F142</accession>
<feature type="compositionally biased region" description="Basic and acidic residues" evidence="1">
    <location>
        <begin position="38"/>
        <end position="52"/>
    </location>
</feature>
<dbReference type="EMBL" id="CAJHNJ030000024">
    <property type="protein sequence ID" value="CAG9120552.1"/>
    <property type="molecule type" value="Genomic_DNA"/>
</dbReference>
<dbReference type="Pfam" id="PF09588">
    <property type="entry name" value="YqaJ"/>
    <property type="match status" value="1"/>
</dbReference>
<sequence>MPKYKKKCQVRRGQELRKLLNERKSGNKPDEPMADQPKSQEEGSHAVGEHLPAKISQPQADIYASLSEAHSSMEVDENEPHLFEVLPENKIPDQEPRKISTGRRIVEIDYFFNKLKEIGSHGPLGCGIQALELAGEKECGFNCKFTFQCNMCNLKFFVNNVSGDCDINNAAVAGTVAIGCGHSQLVELSSALDLPLMTQNTYQKHHNVVSEQWQKALETSMAEAGKEEKAIAIKAGRINKDGIPIIDVVTDGCWSKRSYKKNYSALSGAAAIIGKNTGKILFLGVKNKYCSICMLDQKRSNATKRLHQCYKNYSGPSTAMESSIIVEGFKSSIEMHGLIYGRVISDGDSSTYSKILEARPYPSDTVEKVECRNHLLRNFCNKLMALITETKYPIRYRKYITKQRVMWMRSAVIKCIEHHTKTNEDNIDFCTQKLFEEIQALHLHAFGNHCNCKSHFCQTNKENVCDVPTEFFTSALWQKICFIVNSLAGHSRSLAHNVDSNIVECFHSIVAKFVGGKRVNYSLRRGYQTRCAASAVSFNAKRNPVTIMLKRITGKSPRGSLKKLEDRKRRRALLLKKYSYKKRRLPFANQKEEKKSYGENSERPDVSDSVLEDMKNNFLNTMRKTESERHDIEQRTILQSQSGEWLEFRRSMLTASNFGKIIKMRPDTSCANTVKQLLYKISIDAESIQHGNENEKTALDQLAAQEAIDIRPCGLFIDPDIPYLGATPDGLCGDDIIVEVKCPITAFKMGIDEAIAKKKVNFWTKDKSGKLTINKSHVWFYQIQGQLHVTRREKCLFAVWYSSKEPLKIEWIERDDDFFEQNMKEKLCKFYLNCILPELLDPRHTRSLEIRNPQYILDAIKMKSDKKAKKEQNKNNLENAICALSTDDDPDNKNRDSPTVTETPTCSKYLDYDDDPDSKTRDSPTVTETPTCSKYLNYDKN</sequence>
<gene>
    <name evidence="4" type="ORF">PLXY2_LOCUS7189</name>
</gene>
<dbReference type="InterPro" id="IPR011335">
    <property type="entry name" value="Restrct_endonuc-II-like"/>
</dbReference>
<reference evidence="4" key="1">
    <citation type="submission" date="2020-11" db="EMBL/GenBank/DDBJ databases">
        <authorList>
            <person name="Whiteford S."/>
        </authorList>
    </citation>
    <scope>NUCLEOTIDE SEQUENCE</scope>
</reference>
<evidence type="ECO:0000259" key="2">
    <source>
        <dbReference type="Pfam" id="PF09588"/>
    </source>
</evidence>
<protein>
    <submittedName>
        <fullName evidence="4">(diamondback moth) hypothetical protein</fullName>
    </submittedName>
</protein>
<feature type="compositionally biased region" description="Polar residues" evidence="1">
    <location>
        <begin position="897"/>
        <end position="906"/>
    </location>
</feature>
<dbReference type="AlphaFoldDB" id="A0A8S4F142"/>
<dbReference type="InterPro" id="IPR051703">
    <property type="entry name" value="NF-kappa-B_Signaling_Reg"/>
</dbReference>
<dbReference type="InterPro" id="IPR011604">
    <property type="entry name" value="PDDEXK-like_dom_sf"/>
</dbReference>
<evidence type="ECO:0000313" key="5">
    <source>
        <dbReference type="Proteomes" id="UP000653454"/>
    </source>
</evidence>
<name>A0A8S4F142_PLUXY</name>
<feature type="domain" description="Mutator-like transposase" evidence="3">
    <location>
        <begin position="102"/>
        <end position="457"/>
    </location>
</feature>
<keyword evidence="5" id="KW-1185">Reference proteome</keyword>
<feature type="compositionally biased region" description="Basic and acidic residues" evidence="1">
    <location>
        <begin position="19"/>
        <end position="31"/>
    </location>
</feature>
<dbReference type="Pfam" id="PF20700">
    <property type="entry name" value="Mutator"/>
    <property type="match status" value="1"/>
</dbReference>